<protein>
    <recommendedName>
        <fullName evidence="4">META domain-containing protein</fullName>
    </recommendedName>
</protein>
<accession>A0A7Y9XWK7</accession>
<feature type="region of interest" description="Disordered" evidence="1">
    <location>
        <begin position="302"/>
        <end position="345"/>
    </location>
</feature>
<comment type="caution">
    <text evidence="2">The sequence shown here is derived from an EMBL/GenBank/DDBJ whole genome shotgun (WGS) entry which is preliminary data.</text>
</comment>
<evidence type="ECO:0000256" key="1">
    <source>
        <dbReference type="SAM" id="MobiDB-lite"/>
    </source>
</evidence>
<evidence type="ECO:0000313" key="2">
    <source>
        <dbReference type="EMBL" id="NYH95800.1"/>
    </source>
</evidence>
<gene>
    <name evidence="2" type="ORF">FHS75_002129</name>
</gene>
<dbReference type="Proteomes" id="UP000522081">
    <property type="component" value="Unassembled WGS sequence"/>
</dbReference>
<reference evidence="2 3" key="1">
    <citation type="submission" date="2020-07" db="EMBL/GenBank/DDBJ databases">
        <title>Genomic Encyclopedia of Type Strains, Phase IV (KMG-IV): sequencing the most valuable type-strain genomes for metagenomic binning, comparative biology and taxonomic classification.</title>
        <authorList>
            <person name="Goeker M."/>
        </authorList>
    </citation>
    <scope>NUCLEOTIDE SEQUENCE [LARGE SCALE GENOMIC DNA]</scope>
    <source>
        <strain evidence="2 3">DSM 29043</strain>
    </source>
</reference>
<name>A0A7Y9XWK7_9SPHN</name>
<evidence type="ECO:0008006" key="4">
    <source>
        <dbReference type="Google" id="ProtNLM"/>
    </source>
</evidence>
<feature type="compositionally biased region" description="Pro residues" evidence="1">
    <location>
        <begin position="321"/>
        <end position="345"/>
    </location>
</feature>
<feature type="compositionally biased region" description="Basic and acidic residues" evidence="1">
    <location>
        <begin position="306"/>
        <end position="317"/>
    </location>
</feature>
<dbReference type="RefSeq" id="WP_179407686.1">
    <property type="nucleotide sequence ID" value="NZ_JACBZF010000003.1"/>
</dbReference>
<dbReference type="AlphaFoldDB" id="A0A7Y9XWK7"/>
<proteinExistence type="predicted"/>
<evidence type="ECO:0000313" key="3">
    <source>
        <dbReference type="Proteomes" id="UP000522081"/>
    </source>
</evidence>
<organism evidence="2 3">
    <name type="scientific">Novosphingobium marinum</name>
    <dbReference type="NCBI Taxonomy" id="1514948"/>
    <lineage>
        <taxon>Bacteria</taxon>
        <taxon>Pseudomonadati</taxon>
        <taxon>Pseudomonadota</taxon>
        <taxon>Alphaproteobacteria</taxon>
        <taxon>Sphingomonadales</taxon>
        <taxon>Sphingomonadaceae</taxon>
        <taxon>Novosphingobium</taxon>
    </lineage>
</organism>
<dbReference type="EMBL" id="JACBZF010000003">
    <property type="protein sequence ID" value="NYH95800.1"/>
    <property type="molecule type" value="Genomic_DNA"/>
</dbReference>
<sequence length="345" mass="37346">MEDRDGDGIFHMSEPDDPLTVGVGMTHSIRNSLLACACCASLAACGTTDHEESNAENSGAEHGRLLTSLREIEGFWLIERFENFTPSWRNGTSWRSAYLQIDDDRITYNVGCNQSGNSASLGPDGILRDSGDGTRLQTLQGCGPAREARDKRFFAFFGSNPEVRSIGPGRVSLRSETGELVLIEPDFWRQAHKPDFREIEGRWVPQMSTTYDGWGSAGFGIGDDPGVLTIGRERLLWSRCPNLQIPIRWTADARLAATDDIDVSACPAVGRTTSNGPGAVMMMLSANPAVIRTGADSIVLVDGSGEEGRRLDLRSEESVLEPPPPPPMPEGHIPPPAPSPPGSSR</sequence>
<keyword evidence="3" id="KW-1185">Reference proteome</keyword>